<comment type="caution">
    <text evidence="2">The sequence shown here is derived from an EMBL/GenBank/DDBJ whole genome shotgun (WGS) entry which is preliminary data.</text>
</comment>
<gene>
    <name evidence="2" type="ORF">RHGRI_015138</name>
</gene>
<evidence type="ECO:0008006" key="4">
    <source>
        <dbReference type="Google" id="ProtNLM"/>
    </source>
</evidence>
<proteinExistence type="predicted"/>
<organism evidence="2 3">
    <name type="scientific">Rhododendron griersonianum</name>
    <dbReference type="NCBI Taxonomy" id="479676"/>
    <lineage>
        <taxon>Eukaryota</taxon>
        <taxon>Viridiplantae</taxon>
        <taxon>Streptophyta</taxon>
        <taxon>Embryophyta</taxon>
        <taxon>Tracheophyta</taxon>
        <taxon>Spermatophyta</taxon>
        <taxon>Magnoliopsida</taxon>
        <taxon>eudicotyledons</taxon>
        <taxon>Gunneridae</taxon>
        <taxon>Pentapetalae</taxon>
        <taxon>asterids</taxon>
        <taxon>Ericales</taxon>
        <taxon>Ericaceae</taxon>
        <taxon>Ericoideae</taxon>
        <taxon>Rhodoreae</taxon>
        <taxon>Rhododendron</taxon>
    </lineage>
</organism>
<feature type="region of interest" description="Disordered" evidence="1">
    <location>
        <begin position="1"/>
        <end position="56"/>
    </location>
</feature>
<feature type="compositionally biased region" description="Basic and acidic residues" evidence="1">
    <location>
        <begin position="1"/>
        <end position="20"/>
    </location>
</feature>
<keyword evidence="3" id="KW-1185">Reference proteome</keyword>
<feature type="compositionally biased region" description="Basic residues" evidence="1">
    <location>
        <begin position="27"/>
        <end position="36"/>
    </location>
</feature>
<name>A0AAV6KCR9_9ERIC</name>
<evidence type="ECO:0000313" key="2">
    <source>
        <dbReference type="EMBL" id="KAG5550083.1"/>
    </source>
</evidence>
<evidence type="ECO:0000313" key="3">
    <source>
        <dbReference type="Proteomes" id="UP000823749"/>
    </source>
</evidence>
<dbReference type="EMBL" id="JACTNZ010000005">
    <property type="protein sequence ID" value="KAG5550083.1"/>
    <property type="molecule type" value="Genomic_DNA"/>
</dbReference>
<sequence>MIHPIRDQRYWEPDQFHKLDPPPLRRMPGRPRKNRRREADEAPAGASHMKRSQTLRCTNCKEFGHNRRTCQRAPVKKKKGANSQHAGSRGRGRTNGRGRGRGRNASVTQNEGGRGSNEVFTVLSFIFISSLNCCCNIDAIAQEEEYHLKHYHLKHFKN</sequence>
<reference evidence="2" key="1">
    <citation type="submission" date="2020-08" db="EMBL/GenBank/DDBJ databases">
        <title>Plant Genome Project.</title>
        <authorList>
            <person name="Zhang R.-G."/>
        </authorList>
    </citation>
    <scope>NUCLEOTIDE SEQUENCE</scope>
    <source>
        <strain evidence="2">WSP0</strain>
        <tissue evidence="2">Leaf</tissue>
    </source>
</reference>
<feature type="compositionally biased region" description="Basic residues" evidence="1">
    <location>
        <begin position="68"/>
        <end position="80"/>
    </location>
</feature>
<accession>A0AAV6KCR9</accession>
<evidence type="ECO:0000256" key="1">
    <source>
        <dbReference type="SAM" id="MobiDB-lite"/>
    </source>
</evidence>
<protein>
    <recommendedName>
        <fullName evidence="4">CCHC-type domain-containing protein</fullName>
    </recommendedName>
</protein>
<dbReference type="Proteomes" id="UP000823749">
    <property type="component" value="Chromosome 5"/>
</dbReference>
<feature type="compositionally biased region" description="Basic residues" evidence="1">
    <location>
        <begin position="88"/>
        <end position="102"/>
    </location>
</feature>
<feature type="region of interest" description="Disordered" evidence="1">
    <location>
        <begin position="68"/>
        <end position="113"/>
    </location>
</feature>
<dbReference type="AlphaFoldDB" id="A0AAV6KCR9"/>